<dbReference type="OrthoDB" id="8194903at2759"/>
<comment type="caution">
    <text evidence="1">The sequence shown here is derived from an EMBL/GenBank/DDBJ whole genome shotgun (WGS) entry which is preliminary data.</text>
</comment>
<dbReference type="Proteomes" id="UP000215335">
    <property type="component" value="Unassembled WGS sequence"/>
</dbReference>
<keyword evidence="2" id="KW-1185">Reference proteome</keyword>
<dbReference type="EMBL" id="NNAY01001567">
    <property type="protein sequence ID" value="OXU23574.1"/>
    <property type="molecule type" value="Genomic_DNA"/>
</dbReference>
<accession>A0A232EYT0</accession>
<name>A0A232EYT0_9HYME</name>
<evidence type="ECO:0000313" key="1">
    <source>
        <dbReference type="EMBL" id="OXU23574.1"/>
    </source>
</evidence>
<proteinExistence type="predicted"/>
<dbReference type="STRING" id="543379.A0A232EYT0"/>
<dbReference type="AlphaFoldDB" id="A0A232EYT0"/>
<sequence>MKKFNGTDGCTYCEHPTVSVDGVRKYPIILLPPVPRSDELIKQKMIFAHNSNLKDVIGIKGPSSLMNLKHFDLVNRMIVDFMHACLLGVTDLYTTIILTNAKKKYYVGSPNKLHIIDQRLLSIRPPNCIAKISRRIGLRQNG</sequence>
<protein>
    <submittedName>
        <fullName evidence="1">Uncharacterized protein</fullName>
    </submittedName>
</protein>
<reference evidence="1 2" key="1">
    <citation type="journal article" date="2017" name="Curr. Biol.">
        <title>The Evolution of Venom by Co-option of Single-Copy Genes.</title>
        <authorList>
            <person name="Martinson E.O."/>
            <person name="Mrinalini"/>
            <person name="Kelkar Y.D."/>
            <person name="Chang C.H."/>
            <person name="Werren J.H."/>
        </authorList>
    </citation>
    <scope>NUCLEOTIDE SEQUENCE [LARGE SCALE GENOMIC DNA]</scope>
    <source>
        <strain evidence="1 2">Alberta</strain>
        <tissue evidence="1">Whole body</tissue>
    </source>
</reference>
<dbReference type="PANTHER" id="PTHR46579:SF1">
    <property type="entry name" value="F5_8 TYPE C DOMAIN-CONTAINING PROTEIN"/>
    <property type="match status" value="1"/>
</dbReference>
<organism evidence="1 2">
    <name type="scientific">Trichomalopsis sarcophagae</name>
    <dbReference type="NCBI Taxonomy" id="543379"/>
    <lineage>
        <taxon>Eukaryota</taxon>
        <taxon>Metazoa</taxon>
        <taxon>Ecdysozoa</taxon>
        <taxon>Arthropoda</taxon>
        <taxon>Hexapoda</taxon>
        <taxon>Insecta</taxon>
        <taxon>Pterygota</taxon>
        <taxon>Neoptera</taxon>
        <taxon>Endopterygota</taxon>
        <taxon>Hymenoptera</taxon>
        <taxon>Apocrita</taxon>
        <taxon>Proctotrupomorpha</taxon>
        <taxon>Chalcidoidea</taxon>
        <taxon>Pteromalidae</taxon>
        <taxon>Pteromalinae</taxon>
        <taxon>Trichomalopsis</taxon>
    </lineage>
</organism>
<evidence type="ECO:0000313" key="2">
    <source>
        <dbReference type="Proteomes" id="UP000215335"/>
    </source>
</evidence>
<dbReference type="PANTHER" id="PTHR46579">
    <property type="entry name" value="F5/8 TYPE C DOMAIN-CONTAINING PROTEIN-RELATED"/>
    <property type="match status" value="1"/>
</dbReference>
<gene>
    <name evidence="1" type="ORF">TSAR_009737</name>
</gene>